<dbReference type="InterPro" id="IPR046839">
    <property type="entry name" value="ABC_toxin_N"/>
</dbReference>
<dbReference type="Pfam" id="PF18413">
    <property type="entry name" value="Neuraminidase"/>
    <property type="match status" value="1"/>
</dbReference>
<dbReference type="Pfam" id="PF20220">
    <property type="entry name" value="ABC_toxin_N"/>
    <property type="match status" value="1"/>
</dbReference>
<evidence type="ECO:0000259" key="1">
    <source>
        <dbReference type="PROSITE" id="PS51820"/>
    </source>
</evidence>
<keyword evidence="3" id="KW-1185">Reference proteome</keyword>
<dbReference type="InterPro" id="IPR041079">
    <property type="entry name" value="Neuraminidase-like"/>
</dbReference>
<feature type="domain" description="PA14" evidence="1">
    <location>
        <begin position="1387"/>
        <end position="1530"/>
    </location>
</feature>
<dbReference type="EMBL" id="BOOI01000035">
    <property type="protein sequence ID" value="GIH85509.1"/>
    <property type="molecule type" value="Genomic_DNA"/>
</dbReference>
<dbReference type="RefSeq" id="WP_189242419.1">
    <property type="nucleotide sequence ID" value="NZ_BMQP01000014.1"/>
</dbReference>
<proteinExistence type="predicted"/>
<protein>
    <recommendedName>
        <fullName evidence="1">PA14 domain-containing protein</fullName>
    </recommendedName>
</protein>
<gene>
    <name evidence="2" type="ORF">Pro02_39170</name>
</gene>
<comment type="caution">
    <text evidence="2">The sequence shown here is derived from an EMBL/GenBank/DDBJ whole genome shotgun (WGS) entry which is preliminary data.</text>
</comment>
<organism evidence="2 3">
    <name type="scientific">Planobispora rosea</name>
    <dbReference type="NCBI Taxonomy" id="35762"/>
    <lineage>
        <taxon>Bacteria</taxon>
        <taxon>Bacillati</taxon>
        <taxon>Actinomycetota</taxon>
        <taxon>Actinomycetes</taxon>
        <taxon>Streptosporangiales</taxon>
        <taxon>Streptosporangiaceae</taxon>
        <taxon>Planobispora</taxon>
    </lineage>
</organism>
<sequence length="2187" mass="231966">MTPDTRFQVVGTVRDEAGSPVTAGVAVEVADLRVGGEHLVGTAGVGPDGTFELSFDPESARCGPGASLDLVVRVVRTPGDAARGREATAGPAGGAATRPAREVIARSATRFDAGPREEVDVVLPAGAVPALDEYSRLVADIGRGLAGAGGDPVRPADLVEDGERRDVTFAAAKSGWQARAVAMASLADREADRTGIPAPLHYALYRAGLPAGPRLWALAPTAVIETVWVRAAEQGIIAPELTAEIPAGLETARGLACQAVLDLPGGAGDGRLGDLLRDTLPDEADRLRFAQIHREHGGSPAALWARVREEFPGSAARLELDGALAALTRNNAPLIAGLHAGPAPSRVGDLAAAGYHHASRWRRDLTADVPVPDDVPGEDEDARRDAYAEILAEELRLRHPTAVLGAEVAEGAIPVGGPVGTGRAVADFLAEHHDRFELTVHPVDDYLGARSIELPPPVREEIATLQRIVAVAPTPQAVRGLRALGFDSARAVALYGEAPFVARFADALGGEDAARETFRRSDQVHSAVLATATSHLVARAAPEVFAVPRGGPAAATGPVAAARAAHGAARSAGPRTLPTLETLFGPGDTGACEQCESVLSPAAYLVDLLEFLGTESATEGGGNALEVLLRRRPDLQHTALSCENTEIELPYVDLANEILEHLVVHASIDGYRGHDVAPGTGTAELLASPQFVNDAAYSVLRTACYPLLLPWDQRLAALRAYLAQVGLTLREAMAVLAPDDGGGRSWSDVVRERAGVGPAERDVLCGPAVTAQALYGDDPARVTEAQLVAGAGNARRLARRLGLSPAELVSLLRTRFVNPDADLLVPMSTLGVGLTAVQKLHDGTMTPAEFRAALRPGLDTTPFGGDVVAWLTARHERIMNVIVLTDPSGREPPAGDSTGGFAAMELRRALPDPERNRIRAVDLLAIARFVRLRSRLGWSVERTDEVVTALWPAATPVTAPADEVRRALDAGFETVLIRLGHLLAAADLLGLDAEDDLPWLLGCFAPLGTRGPQSPYRRLFPASTLLGTDPVFGPGPDGNPPARPDARLLDHGPALQAALKLTAEEFAVVVRAAAVGPQTPLSVASVSLLFRHGYLARALRIGVAELAGVIDATGWKPFEPLDGPDPDFLKLVRLVQAVRDSGLPVARLVALALGEDGTPDAGDGTLDPRIMPVLRSVRAALTDRRAPAGAWWSESALRTVLTSVFPPDVGDAFLGLLAGASTYTIAYAQDQAELPEPVPAIAPGLSYDAARSLLIHRGVLTPEAAARVAALPGLPPRLAEAVSGLANAGQAEYLPLFRAQPVLQKHWRVWAATPDDPADPGGEAKRAALGTALLEDLRPRLRRRRLGEVLGAATGTDPEAVAALVEDPVAMPGSAPRLPAGDDLAAVTATGLRARFWAGSAAGPGAPARTSLAPAVDYGPGGTDLREASGIATGPISAVWSAFVDPAVSGDYTLSAEADGSAVALRLDGREVPLRREGGVWTADPVGLVAGRPVRLELTASGLAAALRLHWRAEGVAQVVLPGAACCPADLVEAFTGAYRRLLAALELAAAFRLSIRELLSFARAPQYRIGDVGWLSAVPGTGDAAASRALVRAVAALARYRRLRERWGVTGTAIAELLDGSVPGPPSEPVAALAGVTPAAVDDAAAHLGMETAVSGGLDGLWRVAEVLELSRTVVLPVTALARMVRAAPSAQDVRDLRDAVRARYDDAAWAEAVRPIHNELRRAARDALVGRVLHQENPDPDLSVDEVTGGFASPDRLYEKLLVDVQMDPCMTTSRIAQAISTVQLFVARCLLNLEPEVSPESIDPQRWEAMKRYRIWEANRRVFLFPENWLDPELRDDKSPFFREVESELLQSDITDQAAAVALGHYLERLDEVANLEIAGMHLQEREAAGTGVPDPLVHVIGRTSGARRGYYHRTLDGTWRPWERVNVDIPDDPVLPVIWKGRFLLFWLSVSKQPDHRQPGPFAATASPDARLGDLAVRDLSLRATATLTVSLFWSEYYNGRWQSPRTSDPDRPIDLGAEFSVVGDPLSLRLASDIEKDETGVRDSLGVIVLNPSAGGTGNSHFRLYTTHSLPVRKQDDTGGSPGFLADRQFSSMGPFVVSYRDDPFHELTVLRASRSPYRGMGPMHRLKDARRAPFFFQDSRHVFYVHPDPAGPSRLQPFGRFPGPLAAPAAFPGLDTIIIPS</sequence>
<dbReference type="InterPro" id="IPR037524">
    <property type="entry name" value="PA14/GLEYA"/>
</dbReference>
<dbReference type="SMART" id="SM00758">
    <property type="entry name" value="PA14"/>
    <property type="match status" value="1"/>
</dbReference>
<dbReference type="InterPro" id="IPR011658">
    <property type="entry name" value="PA14_dom"/>
</dbReference>
<accession>A0A8J3S5R1</accession>
<name>A0A8J3S5R1_PLARO</name>
<evidence type="ECO:0000313" key="3">
    <source>
        <dbReference type="Proteomes" id="UP000655044"/>
    </source>
</evidence>
<dbReference type="Proteomes" id="UP000655044">
    <property type="component" value="Unassembled WGS sequence"/>
</dbReference>
<dbReference type="SUPFAM" id="SSF56988">
    <property type="entry name" value="Anthrax protective antigen"/>
    <property type="match status" value="1"/>
</dbReference>
<evidence type="ECO:0000313" key="2">
    <source>
        <dbReference type="EMBL" id="GIH85509.1"/>
    </source>
</evidence>
<reference evidence="2" key="1">
    <citation type="submission" date="2021-01" db="EMBL/GenBank/DDBJ databases">
        <title>Whole genome shotgun sequence of Planobispora rosea NBRC 15558.</title>
        <authorList>
            <person name="Komaki H."/>
            <person name="Tamura T."/>
        </authorList>
    </citation>
    <scope>NUCLEOTIDE SEQUENCE</scope>
    <source>
        <strain evidence="2">NBRC 15558</strain>
    </source>
</reference>
<dbReference type="PROSITE" id="PS51820">
    <property type="entry name" value="PA14"/>
    <property type="match status" value="1"/>
</dbReference>